<protein>
    <recommendedName>
        <fullName evidence="2">DUF6383 domain-containing protein</fullName>
    </recommendedName>
</protein>
<dbReference type="InterPro" id="IPR045963">
    <property type="entry name" value="DUF6383"/>
</dbReference>
<proteinExistence type="predicted"/>
<dbReference type="Pfam" id="PF19910">
    <property type="entry name" value="DUF6383"/>
    <property type="match status" value="1"/>
</dbReference>
<dbReference type="EMBL" id="JACRTI010000050">
    <property type="protein sequence ID" value="MBC8603222.1"/>
    <property type="molecule type" value="Genomic_DNA"/>
</dbReference>
<sequence>MNRWYQLTDGTNVLVQVRDQQTGAVTLKMLDPTEVPSEAPLNASLWKIKVTTHPTTASKTFTYINKETNLELILDHTKAVKYDVDTDISALTIDGTILDGCTSDWGWYSTDVQTSDFTVAPIYSYFNAASDSVMVMQLNAADEVVAVKYSKDVAKTGLTGLTHTLNLKPVIAGEIVLTAQDINQMIDAQAIDSAKFKFNIPNGLLNSGLQDIFSNTLASTKYEAQDAVFSQEFGNLALKVANAELAAAKDALDDAKAALDAVTVKGDAALGSTATADAATAAATAATTANNAATAASTAATAALTATDNGAAAATALETAKNALDAAKGALDAAKTALTNAATAIESSLTAEDDKPVSDAAKIAADLVGIASKAADEASPKLTSAKTALSDAKVADFDEYAIRLAAPIEPVAIQKYFMVDTARYEGAQSPSLSPAYKLVNKEIKNLGADGGYVFARYFFKLTYYPSNDSLFIEPLNAASATDAEMQAGTPWLETKAGSQWVKDADVTAANLGIAVSNTDCTTSPVSLTTTVLSSTGKTVATVGRLNPAGGFDTRISFNHEYPYFVRTSLPQGAYYAKLVTKRHPVSSTNRADGQYLVANMAGTIVYDEWASTQDFEHMPATQWVVETLGCVDAVNPRVRITNREYNNLVAFEGQLYKAGEDTVYFINHTWNELNVDSRAPYSRFTCQDTIMFTAVKDVKAAQAGFLNLSPDQVIDNSFKLKHFSDYGDVYLKALVGTKDTLLNVAADGSNFELVPYYNNNEYGKVVVGRTDDTDTIVPQLYRSVYLLKVKDFDKVNNDLRFVGITKEGNYAVIDTITKKSELAYPAYFFLKENDHKDAHAYALVNKNAGYNSDGSSKGIYYDGADKLFVENKTSMAKKGLLSERQTDAFFMVQDTMPYYKRLAGVDTVAFYDAINENRVLIEDCNSPYSKDKGAGFLGFRSLAEAPALNAAPSMYVDTAYVRNETRMPLYLLAVGAELKDTKACDHAFDVANPGHTEHFASRPYVQGRYLVDLSNNNLVDSIPYIDAKNAIHEGIYTRLAFVNAIHMGDSVYILNDPEATYEYEDSIKHYAVATLPISAETYNGATVAFRLKNQDDDENFYIETNGRFAGFASNGGAWVKNQNNVAVLATSANEFYEDHDGMMVSYAQEDIYQGTVFTLKQSTENPTANEEVVVEGVKVLAQNGKVQIAGAAGKKVVITNILGQAVANTVITSDNATIAVPAGVVVVAVEGEDAVKAIVK</sequence>
<keyword evidence="1" id="KW-0175">Coiled coil</keyword>
<evidence type="ECO:0000256" key="1">
    <source>
        <dbReference type="SAM" id="Coils"/>
    </source>
</evidence>
<gene>
    <name evidence="3" type="ORF">H8784_16035</name>
</gene>
<evidence type="ECO:0000313" key="4">
    <source>
        <dbReference type="Proteomes" id="UP000629596"/>
    </source>
</evidence>
<reference evidence="3 4" key="1">
    <citation type="submission" date="2020-08" db="EMBL/GenBank/DDBJ databases">
        <title>Genome public.</title>
        <authorList>
            <person name="Liu C."/>
            <person name="Sun Q."/>
        </authorList>
    </citation>
    <scope>NUCLEOTIDE SEQUENCE [LARGE SCALE GENOMIC DNA]</scope>
    <source>
        <strain evidence="3 4">426_9</strain>
    </source>
</reference>
<dbReference type="RefSeq" id="WP_147292137.1">
    <property type="nucleotide sequence ID" value="NZ_JACRTI010000050.1"/>
</dbReference>
<feature type="domain" description="DUF6383" evidence="2">
    <location>
        <begin position="1166"/>
        <end position="1239"/>
    </location>
</feature>
<evidence type="ECO:0000313" key="3">
    <source>
        <dbReference type="EMBL" id="MBC8603222.1"/>
    </source>
</evidence>
<comment type="caution">
    <text evidence="3">The sequence shown here is derived from an EMBL/GenBank/DDBJ whole genome shotgun (WGS) entry which is preliminary data.</text>
</comment>
<organism evidence="3 4">
    <name type="scientific">Parabacteroides acidifaciens</name>
    <dbReference type="NCBI Taxonomy" id="2290935"/>
    <lineage>
        <taxon>Bacteria</taxon>
        <taxon>Pseudomonadati</taxon>
        <taxon>Bacteroidota</taxon>
        <taxon>Bacteroidia</taxon>
        <taxon>Bacteroidales</taxon>
        <taxon>Tannerellaceae</taxon>
        <taxon>Parabacteroides</taxon>
    </lineage>
</organism>
<accession>A0ABR7P5W9</accession>
<name>A0ABR7P5W9_9BACT</name>
<keyword evidence="4" id="KW-1185">Reference proteome</keyword>
<dbReference type="Proteomes" id="UP000629596">
    <property type="component" value="Unassembled WGS sequence"/>
</dbReference>
<evidence type="ECO:0000259" key="2">
    <source>
        <dbReference type="Pfam" id="PF19910"/>
    </source>
</evidence>
<feature type="coiled-coil region" evidence="1">
    <location>
        <begin position="238"/>
        <end position="265"/>
    </location>
</feature>